<evidence type="ECO:0000256" key="2">
    <source>
        <dbReference type="ARBA" id="ARBA00009638"/>
    </source>
</evidence>
<dbReference type="InterPro" id="IPR019987">
    <property type="entry name" value="GTP-bd_ribosome_bio_YsxC"/>
</dbReference>
<dbReference type="PROSITE" id="PS51706">
    <property type="entry name" value="G_ENGB"/>
    <property type="match status" value="1"/>
</dbReference>
<evidence type="ECO:0000313" key="9">
    <source>
        <dbReference type="EMBL" id="APA08016.1"/>
    </source>
</evidence>
<dbReference type="Pfam" id="PF01926">
    <property type="entry name" value="MMR_HSR1"/>
    <property type="match status" value="1"/>
</dbReference>
<dbReference type="InterPro" id="IPR027417">
    <property type="entry name" value="P-loop_NTPase"/>
</dbReference>
<dbReference type="GO" id="GO:0005525">
    <property type="term" value="F:GTP binding"/>
    <property type="evidence" value="ECO:0007669"/>
    <property type="project" value="UniProtKB-KW"/>
</dbReference>
<sequence>MRSEEKLMSSEKLTGPLSALTIPTGFQPCNSSHTALSQPSKFLHLNIDDYSMSTSLKVQSWPRVGIKRFQGFCAKDVLRRITTNSPTHDRPTPQHMNFPSTRLCYHWDTLPPTEAQLVHANTFFTKKPFKHLWSTSQFYSMAFGDSPEVCFLGRSNVGKSSLLNALLNNKNAAYTSSKVGRTRCMNAFAIGGHEGSEDNSDRLVVLDMPGYGHGGRSEWGKEIIKYLEKRKQLKRAFVLIDAQHGIKELDRVMLQMLRSRKVPHQVVLSKVDKILFPSNTKGIPGSDALENRITGLDNFLQEVKAMIEAVPESDDADSLIGEILTCTSEKRAGRRYGIDTVRFAMLRAAGLEIQAKVKLAEPVDIISHEELFGIRNIGD</sequence>
<dbReference type="HAMAP" id="MF_00321">
    <property type="entry name" value="GTPase_EngB"/>
    <property type="match status" value="1"/>
</dbReference>
<reference evidence="10" key="1">
    <citation type="journal article" date="2017" name="Genome Biol. Evol.">
        <title>The complete genome sequence of the phytopathogenic fungus Sclerotinia sclerotiorum reveals insights into the genome architecture of broad host range pathogens.</title>
        <authorList>
            <person name="Derbyshire M."/>
            <person name="Denton-Giles M."/>
            <person name="Hegedus D."/>
            <person name="Seifbarghy S."/>
            <person name="Rollins J."/>
            <person name="van Kan J."/>
            <person name="Seidl M.F."/>
            <person name="Faino L."/>
            <person name="Mbengue M."/>
            <person name="Navaud O."/>
            <person name="Raffaele S."/>
            <person name="Hammond-Kosack K."/>
            <person name="Heard S."/>
            <person name="Oliver R."/>
        </authorList>
    </citation>
    <scope>NUCLEOTIDE SEQUENCE [LARGE SCALE GENOMIC DNA]</scope>
    <source>
        <strain evidence="10">ATCC 18683 / 1980 / Ss-1</strain>
    </source>
</reference>
<dbReference type="SUPFAM" id="SSF52540">
    <property type="entry name" value="P-loop containing nucleoside triphosphate hydrolases"/>
    <property type="match status" value="1"/>
</dbReference>
<keyword evidence="7" id="KW-0342">GTP-binding</keyword>
<dbReference type="Proteomes" id="UP000177798">
    <property type="component" value="Chromosome 3"/>
</dbReference>
<organism evidence="9 10">
    <name type="scientific">Sclerotinia sclerotiorum (strain ATCC 18683 / 1980 / Ss-1)</name>
    <name type="common">White mold</name>
    <name type="synonym">Whetzelinia sclerotiorum</name>
    <dbReference type="NCBI Taxonomy" id="665079"/>
    <lineage>
        <taxon>Eukaryota</taxon>
        <taxon>Fungi</taxon>
        <taxon>Dikarya</taxon>
        <taxon>Ascomycota</taxon>
        <taxon>Pezizomycotina</taxon>
        <taxon>Leotiomycetes</taxon>
        <taxon>Helotiales</taxon>
        <taxon>Sclerotiniaceae</taxon>
        <taxon>Sclerotinia</taxon>
    </lineage>
</organism>
<dbReference type="EMBL" id="CP017816">
    <property type="protein sequence ID" value="APA08016.1"/>
    <property type="molecule type" value="Genomic_DNA"/>
</dbReference>
<evidence type="ECO:0000256" key="7">
    <source>
        <dbReference type="ARBA" id="ARBA00023134"/>
    </source>
</evidence>
<keyword evidence="6" id="KW-0460">Magnesium</keyword>
<gene>
    <name evidence="9" type="ORF">sscle_03g027860</name>
</gene>
<evidence type="ECO:0000256" key="3">
    <source>
        <dbReference type="ARBA" id="ARBA00015370"/>
    </source>
</evidence>
<dbReference type="CDD" id="cd01876">
    <property type="entry name" value="YihA_EngB"/>
    <property type="match status" value="1"/>
</dbReference>
<evidence type="ECO:0000259" key="8">
    <source>
        <dbReference type="PROSITE" id="PS51706"/>
    </source>
</evidence>
<keyword evidence="4" id="KW-0479">Metal-binding</keyword>
<dbReference type="InterPro" id="IPR030393">
    <property type="entry name" value="G_ENGB_dom"/>
</dbReference>
<protein>
    <recommendedName>
        <fullName evidence="3">GTP-binding protein 8</fullName>
    </recommendedName>
</protein>
<dbReference type="PANTHER" id="PTHR46498:SF1">
    <property type="entry name" value="GTP-BINDING PROTEIN 8"/>
    <property type="match status" value="1"/>
</dbReference>
<evidence type="ECO:0000256" key="5">
    <source>
        <dbReference type="ARBA" id="ARBA00022741"/>
    </source>
</evidence>
<dbReference type="OrthoDB" id="391988at2759"/>
<evidence type="ECO:0000256" key="1">
    <source>
        <dbReference type="ARBA" id="ARBA00001946"/>
    </source>
</evidence>
<feature type="domain" description="EngB-type G" evidence="8">
    <location>
        <begin position="145"/>
        <end position="329"/>
    </location>
</feature>
<evidence type="ECO:0000313" key="10">
    <source>
        <dbReference type="Proteomes" id="UP000177798"/>
    </source>
</evidence>
<comment type="similarity">
    <text evidence="2">Belongs to the TRAFAC class TrmE-Era-EngA-EngB-Septin-like GTPase superfamily. EngB GTPase family.</text>
</comment>
<proteinExistence type="inferred from homology"/>
<dbReference type="NCBIfam" id="TIGR03598">
    <property type="entry name" value="GTPase_YsxC"/>
    <property type="match status" value="1"/>
</dbReference>
<dbReference type="AlphaFoldDB" id="A0A1D9PZD6"/>
<comment type="cofactor">
    <cofactor evidence="1">
        <name>Mg(2+)</name>
        <dbReference type="ChEBI" id="CHEBI:18420"/>
    </cofactor>
</comment>
<dbReference type="FunFam" id="3.40.50.300:FF:001874">
    <property type="entry name" value="GTP binding protein (EngB), putative"/>
    <property type="match status" value="1"/>
</dbReference>
<dbReference type="InterPro" id="IPR006073">
    <property type="entry name" value="GTP-bd"/>
</dbReference>
<dbReference type="Gene3D" id="3.40.50.300">
    <property type="entry name" value="P-loop containing nucleotide triphosphate hydrolases"/>
    <property type="match status" value="1"/>
</dbReference>
<dbReference type="InterPro" id="IPR052279">
    <property type="entry name" value="EngB_GTPase"/>
</dbReference>
<keyword evidence="5" id="KW-0547">Nucleotide-binding</keyword>
<evidence type="ECO:0000256" key="6">
    <source>
        <dbReference type="ARBA" id="ARBA00022842"/>
    </source>
</evidence>
<evidence type="ECO:0000256" key="4">
    <source>
        <dbReference type="ARBA" id="ARBA00022723"/>
    </source>
</evidence>
<dbReference type="GO" id="GO:0046872">
    <property type="term" value="F:metal ion binding"/>
    <property type="evidence" value="ECO:0007669"/>
    <property type="project" value="UniProtKB-KW"/>
</dbReference>
<name>A0A1D9PZD6_SCLS1</name>
<dbReference type="VEuPathDB" id="FungiDB:sscle_03g027860"/>
<accession>A0A1D9PZD6</accession>
<dbReference type="PANTHER" id="PTHR46498">
    <property type="entry name" value="GTP-BINDING PROTEIN 8"/>
    <property type="match status" value="1"/>
</dbReference>